<protein>
    <recommendedName>
        <fullName evidence="7">2Fe-2S ferredoxin-type domain-containing protein</fullName>
    </recommendedName>
</protein>
<evidence type="ECO:0000256" key="5">
    <source>
        <dbReference type="ARBA" id="ARBA00023014"/>
    </source>
</evidence>
<dbReference type="PANTHER" id="PTHR23426:SF65">
    <property type="entry name" value="FERREDOXIN-2, MITOCHONDRIAL"/>
    <property type="match status" value="1"/>
</dbReference>
<evidence type="ECO:0000259" key="7">
    <source>
        <dbReference type="Pfam" id="PF00111"/>
    </source>
</evidence>
<gene>
    <name evidence="8" type="ORF">IFM89_004236</name>
</gene>
<dbReference type="OrthoDB" id="5987010at2759"/>
<sequence length="183" mass="19889">MAASMQLVSLPLQMPDISATHQEYRSRSLSFLSSKTKPVTVSLAASTSETSPSIPEKPEIELEFIGPQAGGDGSYPVDKASAVSGDKLLRTIMLDNKIELYATYGKVMNCGGGGSCGTCIVEIIDGKDFLNERTSTELKYLKKATFALNLQKPQSWRLACQTIVGNKENSGKVVVQRLPQWKK</sequence>
<dbReference type="SUPFAM" id="SSF54292">
    <property type="entry name" value="2Fe-2S ferredoxin-like"/>
    <property type="match status" value="1"/>
</dbReference>
<dbReference type="InterPro" id="IPR036010">
    <property type="entry name" value="2Fe-2S_ferredoxin-like_sf"/>
</dbReference>
<evidence type="ECO:0000313" key="9">
    <source>
        <dbReference type="Proteomes" id="UP000631114"/>
    </source>
</evidence>
<name>A0A835I7S8_9MAGN</name>
<dbReference type="GO" id="GO:0009055">
    <property type="term" value="F:electron transfer activity"/>
    <property type="evidence" value="ECO:0007669"/>
    <property type="project" value="TreeGrafter"/>
</dbReference>
<dbReference type="GO" id="GO:0046872">
    <property type="term" value="F:metal ion binding"/>
    <property type="evidence" value="ECO:0007669"/>
    <property type="project" value="UniProtKB-KW"/>
</dbReference>
<dbReference type="Gene3D" id="3.10.20.30">
    <property type="match status" value="1"/>
</dbReference>
<evidence type="ECO:0000313" key="8">
    <source>
        <dbReference type="EMBL" id="KAF9612826.1"/>
    </source>
</evidence>
<organism evidence="8 9">
    <name type="scientific">Coptis chinensis</name>
    <dbReference type="NCBI Taxonomy" id="261450"/>
    <lineage>
        <taxon>Eukaryota</taxon>
        <taxon>Viridiplantae</taxon>
        <taxon>Streptophyta</taxon>
        <taxon>Embryophyta</taxon>
        <taxon>Tracheophyta</taxon>
        <taxon>Spermatophyta</taxon>
        <taxon>Magnoliopsida</taxon>
        <taxon>Ranunculales</taxon>
        <taxon>Ranunculaceae</taxon>
        <taxon>Coptidoideae</taxon>
        <taxon>Coptis</taxon>
    </lineage>
</organism>
<dbReference type="AlphaFoldDB" id="A0A835I7S8"/>
<evidence type="ECO:0000256" key="2">
    <source>
        <dbReference type="ARBA" id="ARBA00022714"/>
    </source>
</evidence>
<dbReference type="GO" id="GO:0140647">
    <property type="term" value="P:P450-containing electron transport chain"/>
    <property type="evidence" value="ECO:0007669"/>
    <property type="project" value="InterPro"/>
</dbReference>
<keyword evidence="4" id="KW-0408">Iron</keyword>
<comment type="cofactor">
    <cofactor evidence="6">
        <name>[2Fe-2S] cluster</name>
        <dbReference type="ChEBI" id="CHEBI:190135"/>
    </cofactor>
</comment>
<dbReference type="Pfam" id="PF00111">
    <property type="entry name" value="Fer2"/>
    <property type="match status" value="1"/>
</dbReference>
<evidence type="ECO:0000256" key="3">
    <source>
        <dbReference type="ARBA" id="ARBA00022723"/>
    </source>
</evidence>
<dbReference type="Proteomes" id="UP000631114">
    <property type="component" value="Unassembled WGS sequence"/>
</dbReference>
<keyword evidence="3" id="KW-0479">Metal-binding</keyword>
<dbReference type="InterPro" id="IPR001055">
    <property type="entry name" value="Adrenodoxin-like"/>
</dbReference>
<reference evidence="8 9" key="1">
    <citation type="submission" date="2020-10" db="EMBL/GenBank/DDBJ databases">
        <title>The Coptis chinensis genome and diversification of protoberbering-type alkaloids.</title>
        <authorList>
            <person name="Wang B."/>
            <person name="Shu S."/>
            <person name="Song C."/>
            <person name="Liu Y."/>
        </authorList>
    </citation>
    <scope>NUCLEOTIDE SEQUENCE [LARGE SCALE GENOMIC DNA]</scope>
    <source>
        <strain evidence="8">HL-2020</strain>
        <tissue evidence="8">Leaf</tissue>
    </source>
</reference>
<dbReference type="GO" id="GO:0005739">
    <property type="term" value="C:mitochondrion"/>
    <property type="evidence" value="ECO:0007669"/>
    <property type="project" value="TreeGrafter"/>
</dbReference>
<dbReference type="EMBL" id="JADFTS010000003">
    <property type="protein sequence ID" value="KAF9612826.1"/>
    <property type="molecule type" value="Genomic_DNA"/>
</dbReference>
<dbReference type="GO" id="GO:0051537">
    <property type="term" value="F:2 iron, 2 sulfur cluster binding"/>
    <property type="evidence" value="ECO:0007669"/>
    <property type="project" value="UniProtKB-KW"/>
</dbReference>
<dbReference type="InterPro" id="IPR012675">
    <property type="entry name" value="Beta-grasp_dom_sf"/>
</dbReference>
<dbReference type="InterPro" id="IPR001041">
    <property type="entry name" value="2Fe-2S_ferredoxin-type"/>
</dbReference>
<accession>A0A835I7S8</accession>
<evidence type="ECO:0000256" key="6">
    <source>
        <dbReference type="ARBA" id="ARBA00034078"/>
    </source>
</evidence>
<comment type="similarity">
    <text evidence="1">Belongs to the adrenodoxin/putidaredoxin family.</text>
</comment>
<dbReference type="PANTHER" id="PTHR23426">
    <property type="entry name" value="FERREDOXIN/ADRENODOXIN"/>
    <property type="match status" value="1"/>
</dbReference>
<proteinExistence type="inferred from homology"/>
<comment type="caution">
    <text evidence="8">The sequence shown here is derived from an EMBL/GenBank/DDBJ whole genome shotgun (WGS) entry which is preliminary data.</text>
</comment>
<feature type="domain" description="2Fe-2S ferredoxin-type" evidence="7">
    <location>
        <begin position="108"/>
        <end position="164"/>
    </location>
</feature>
<evidence type="ECO:0000256" key="1">
    <source>
        <dbReference type="ARBA" id="ARBA00010914"/>
    </source>
</evidence>
<keyword evidence="9" id="KW-1185">Reference proteome</keyword>
<keyword evidence="5" id="KW-0411">Iron-sulfur</keyword>
<keyword evidence="2" id="KW-0001">2Fe-2S</keyword>
<evidence type="ECO:0000256" key="4">
    <source>
        <dbReference type="ARBA" id="ARBA00023004"/>
    </source>
</evidence>